<dbReference type="OrthoDB" id="10408795at2759"/>
<organism evidence="2 3">
    <name type="scientific">Plectosphaerella cucumerina</name>
    <dbReference type="NCBI Taxonomy" id="40658"/>
    <lineage>
        <taxon>Eukaryota</taxon>
        <taxon>Fungi</taxon>
        <taxon>Dikarya</taxon>
        <taxon>Ascomycota</taxon>
        <taxon>Pezizomycotina</taxon>
        <taxon>Sordariomycetes</taxon>
        <taxon>Hypocreomycetidae</taxon>
        <taxon>Glomerellales</taxon>
        <taxon>Plectosphaerellaceae</taxon>
        <taxon>Plectosphaerella</taxon>
    </lineage>
</organism>
<comment type="caution">
    <text evidence="2">The sequence shown here is derived from an EMBL/GenBank/DDBJ whole genome shotgun (WGS) entry which is preliminary data.</text>
</comment>
<dbReference type="AlphaFoldDB" id="A0A8K0TNU0"/>
<feature type="region of interest" description="Disordered" evidence="1">
    <location>
        <begin position="292"/>
        <end position="361"/>
    </location>
</feature>
<dbReference type="EMBL" id="JAGPXD010000002">
    <property type="protein sequence ID" value="KAH7366789.1"/>
    <property type="molecule type" value="Genomic_DNA"/>
</dbReference>
<gene>
    <name evidence="2" type="ORF">B0T11DRAFT_347900</name>
</gene>
<dbReference type="Proteomes" id="UP000813385">
    <property type="component" value="Unassembled WGS sequence"/>
</dbReference>
<reference evidence="2" key="1">
    <citation type="journal article" date="2021" name="Nat. Commun.">
        <title>Genetic determinants of endophytism in the Arabidopsis root mycobiome.</title>
        <authorList>
            <person name="Mesny F."/>
            <person name="Miyauchi S."/>
            <person name="Thiergart T."/>
            <person name="Pickel B."/>
            <person name="Atanasova L."/>
            <person name="Karlsson M."/>
            <person name="Huettel B."/>
            <person name="Barry K.W."/>
            <person name="Haridas S."/>
            <person name="Chen C."/>
            <person name="Bauer D."/>
            <person name="Andreopoulos W."/>
            <person name="Pangilinan J."/>
            <person name="LaButti K."/>
            <person name="Riley R."/>
            <person name="Lipzen A."/>
            <person name="Clum A."/>
            <person name="Drula E."/>
            <person name="Henrissat B."/>
            <person name="Kohler A."/>
            <person name="Grigoriev I.V."/>
            <person name="Martin F.M."/>
            <person name="Hacquard S."/>
        </authorList>
    </citation>
    <scope>NUCLEOTIDE SEQUENCE</scope>
    <source>
        <strain evidence="2">MPI-CAGE-AT-0016</strain>
    </source>
</reference>
<evidence type="ECO:0000313" key="3">
    <source>
        <dbReference type="Proteomes" id="UP000813385"/>
    </source>
</evidence>
<sequence>MDISVYYFGTAGPFHPSKPLWLRQADIILEAPTRANLVDAIRAAASHVGVNAPIPENIVTLVWTGAQGEVGIVGGRPQPQPEAEEEEEQPAPTRQIVTRRTPVNLRVPYGAPYTVQQLMVQPQPTGPGWLGASYVNGQNYVGQYFPGGVPSVIPTSAPASAVYHHGRNYVGDWYGGGAWMGQGMVQPHAILGPPLLVQGVTDVQAEIVHEAPAPEVTRPPKKKVVARPDPEPAEPARVEVKGEVSRERLTDMKKDGLHRLEVTAGMGVLELHVLVDVDGVEWGGAIPPMRVMQEPVVGGGSERGGGSEPARDAEEAGSVVSRQSALDSVAGPSSRPESHADGEMRSNAGGSVVGDNVVQGV</sequence>
<feature type="region of interest" description="Disordered" evidence="1">
    <location>
        <begin position="216"/>
        <end position="235"/>
    </location>
</feature>
<evidence type="ECO:0000313" key="2">
    <source>
        <dbReference type="EMBL" id="KAH7366789.1"/>
    </source>
</evidence>
<feature type="region of interest" description="Disordered" evidence="1">
    <location>
        <begin position="73"/>
        <end position="95"/>
    </location>
</feature>
<name>A0A8K0TNU0_9PEZI</name>
<protein>
    <submittedName>
        <fullName evidence="2">Uncharacterized protein</fullName>
    </submittedName>
</protein>
<accession>A0A8K0TNU0</accession>
<proteinExistence type="predicted"/>
<feature type="compositionally biased region" description="Gly residues" evidence="1">
    <location>
        <begin position="297"/>
        <end position="307"/>
    </location>
</feature>
<feature type="compositionally biased region" description="Basic and acidic residues" evidence="1">
    <location>
        <begin position="226"/>
        <end position="235"/>
    </location>
</feature>
<evidence type="ECO:0000256" key="1">
    <source>
        <dbReference type="SAM" id="MobiDB-lite"/>
    </source>
</evidence>
<keyword evidence="3" id="KW-1185">Reference proteome</keyword>